<feature type="domain" description="Sigma 54 modulation/S30EA ribosomal protein C-terminal" evidence="4">
    <location>
        <begin position="373"/>
        <end position="427"/>
    </location>
</feature>
<evidence type="ECO:0000256" key="1">
    <source>
        <dbReference type="SAM" id="MobiDB-lite"/>
    </source>
</evidence>
<dbReference type="PANTHER" id="PTHR32248:SF4">
    <property type="entry name" value="RNA POLYMERASE SIGMA-54 FACTOR"/>
    <property type="match status" value="1"/>
</dbReference>
<dbReference type="Gene3D" id="3.40.50.300">
    <property type="entry name" value="P-loop containing nucleotide triphosphate hydrolases"/>
    <property type="match status" value="1"/>
</dbReference>
<name>A0A7R8ZUE7_9CRUS</name>
<sequence>MYRRARLGIGYLPQEASIFRGLNVEENIRAVLQAQNMSKEEQEQLLEELLSEFSVSHLRRTPSLALSGGERRRVEIARALASRPQFMLLDEPLAGIDPIAVRDIRGLIKHLKTKGIGVLITDHNDVCMNEISQKLGLKQSQNLVMTPQLQQAIKLLQLNNQEIAEFIEEEIENNPLLEKQESAPEDKEESIDSSAEKNDSPSEDFDAGSAMADMGAGGNTSFDKLDNAFENSISRPETLRDHLTQQLQVSITEPRDQMIAMLLIDQLDEAGYLRTDMEELSKKLGCSAERLGRLLVILKQFDPTDIFVVADAKDTDPYAAFDAAAEKVAKQLRRYKKRLRDHHERLEEGNSIPAQNYVLSPEPEESQEEPDHHEPVVVADMVTNIQTMSVSEAVMRLNLSGENALMFRNGQHEGLNMVYRRTDGNIGWVDPQGNESSLPKKAANQ</sequence>
<evidence type="ECO:0000313" key="5">
    <source>
        <dbReference type="EMBL" id="CAD7232211.1"/>
    </source>
</evidence>
<evidence type="ECO:0000259" key="4">
    <source>
        <dbReference type="Pfam" id="PF16321"/>
    </source>
</evidence>
<dbReference type="InterPro" id="IPR003439">
    <property type="entry name" value="ABC_transporter-like_ATP-bd"/>
</dbReference>
<feature type="domain" description="RNA polymerase sigma factor 54 core-binding" evidence="3">
    <location>
        <begin position="229"/>
        <end position="305"/>
    </location>
</feature>
<dbReference type="InterPro" id="IPR036567">
    <property type="entry name" value="RHF-like"/>
</dbReference>
<dbReference type="GO" id="GO:0016887">
    <property type="term" value="F:ATP hydrolysis activity"/>
    <property type="evidence" value="ECO:0007669"/>
    <property type="project" value="InterPro"/>
</dbReference>
<dbReference type="OrthoDB" id="10255969at2759"/>
<accession>A0A7R8ZUE7</accession>
<dbReference type="SUPFAM" id="SSF52540">
    <property type="entry name" value="P-loop containing nucleoside triphosphate hydrolases"/>
    <property type="match status" value="1"/>
</dbReference>
<evidence type="ECO:0000259" key="3">
    <source>
        <dbReference type="Pfam" id="PF04963"/>
    </source>
</evidence>
<dbReference type="Gene3D" id="3.30.505.50">
    <property type="entry name" value="Sigma 54 modulation/S30EA ribosomal protein, C-terminal domain"/>
    <property type="match status" value="1"/>
</dbReference>
<dbReference type="InterPro" id="IPR007046">
    <property type="entry name" value="RNA_pol_sigma_54_core-bd"/>
</dbReference>
<feature type="domain" description="ABC transporter" evidence="2">
    <location>
        <begin position="4"/>
        <end position="94"/>
    </location>
</feature>
<dbReference type="InterPro" id="IPR027417">
    <property type="entry name" value="P-loop_NTPase"/>
</dbReference>
<dbReference type="InterPro" id="IPR032528">
    <property type="entry name" value="Ribosom_S30AE_C"/>
</dbReference>
<dbReference type="GO" id="GO:0005524">
    <property type="term" value="F:ATP binding"/>
    <property type="evidence" value="ECO:0007669"/>
    <property type="project" value="InterPro"/>
</dbReference>
<reference evidence="5" key="1">
    <citation type="submission" date="2020-11" db="EMBL/GenBank/DDBJ databases">
        <authorList>
            <person name="Tran Van P."/>
        </authorList>
    </citation>
    <scope>NUCLEOTIDE SEQUENCE</scope>
</reference>
<dbReference type="InterPro" id="IPR038416">
    <property type="entry name" value="Ribosom_S30AE_C_sf"/>
</dbReference>
<dbReference type="Pfam" id="PF00005">
    <property type="entry name" value="ABC_tran"/>
    <property type="match status" value="1"/>
</dbReference>
<dbReference type="PANTHER" id="PTHR32248">
    <property type="entry name" value="RNA POLYMERASE SIGMA-54 FACTOR"/>
    <property type="match status" value="1"/>
</dbReference>
<dbReference type="SUPFAM" id="SSF69754">
    <property type="entry name" value="Ribosome binding protein Y (YfiA homologue)"/>
    <property type="match status" value="1"/>
</dbReference>
<feature type="region of interest" description="Disordered" evidence="1">
    <location>
        <begin position="343"/>
        <end position="374"/>
    </location>
</feature>
<dbReference type="GO" id="GO:0001216">
    <property type="term" value="F:DNA-binding transcription activator activity"/>
    <property type="evidence" value="ECO:0007669"/>
    <property type="project" value="InterPro"/>
</dbReference>
<evidence type="ECO:0000259" key="2">
    <source>
        <dbReference type="Pfam" id="PF00005"/>
    </source>
</evidence>
<dbReference type="Pfam" id="PF00309">
    <property type="entry name" value="Sigma54_AID"/>
    <property type="match status" value="1"/>
</dbReference>
<dbReference type="Pfam" id="PF04963">
    <property type="entry name" value="Sigma54_CBD"/>
    <property type="match status" value="1"/>
</dbReference>
<dbReference type="AlphaFoldDB" id="A0A7R8ZUE7"/>
<dbReference type="InterPro" id="IPR038709">
    <property type="entry name" value="RpoN_core-bd_sf"/>
</dbReference>
<dbReference type="GO" id="GO:0003677">
    <property type="term" value="F:DNA binding"/>
    <property type="evidence" value="ECO:0007669"/>
    <property type="project" value="InterPro"/>
</dbReference>
<dbReference type="InterPro" id="IPR000394">
    <property type="entry name" value="RNA_pol_sigma_54"/>
</dbReference>
<dbReference type="Pfam" id="PF16321">
    <property type="entry name" value="Ribosom_S30AE_C"/>
    <property type="match status" value="1"/>
</dbReference>
<dbReference type="GO" id="GO:0016987">
    <property type="term" value="F:sigma factor activity"/>
    <property type="evidence" value="ECO:0007669"/>
    <property type="project" value="InterPro"/>
</dbReference>
<organism evidence="5">
    <name type="scientific">Cyprideis torosa</name>
    <dbReference type="NCBI Taxonomy" id="163714"/>
    <lineage>
        <taxon>Eukaryota</taxon>
        <taxon>Metazoa</taxon>
        <taxon>Ecdysozoa</taxon>
        <taxon>Arthropoda</taxon>
        <taxon>Crustacea</taxon>
        <taxon>Oligostraca</taxon>
        <taxon>Ostracoda</taxon>
        <taxon>Podocopa</taxon>
        <taxon>Podocopida</taxon>
        <taxon>Cytherocopina</taxon>
        <taxon>Cytheroidea</taxon>
        <taxon>Cytherideidae</taxon>
        <taxon>Cyprideis</taxon>
    </lineage>
</organism>
<dbReference type="Gene3D" id="3.30.160.100">
    <property type="entry name" value="Ribosome hibernation promotion factor-like"/>
    <property type="match status" value="1"/>
</dbReference>
<dbReference type="Gene3D" id="1.10.10.1330">
    <property type="entry name" value="RNA polymerase sigma-54 factor, core-binding domain"/>
    <property type="match status" value="1"/>
</dbReference>
<dbReference type="GO" id="GO:0006352">
    <property type="term" value="P:DNA-templated transcription initiation"/>
    <property type="evidence" value="ECO:0007669"/>
    <property type="project" value="InterPro"/>
</dbReference>
<gene>
    <name evidence="5" type="ORF">CTOB1V02_LOCUS10049</name>
</gene>
<proteinExistence type="predicted"/>
<dbReference type="EMBL" id="OB664372">
    <property type="protein sequence ID" value="CAD7232211.1"/>
    <property type="molecule type" value="Genomic_DNA"/>
</dbReference>
<feature type="region of interest" description="Disordered" evidence="1">
    <location>
        <begin position="174"/>
        <end position="212"/>
    </location>
</feature>
<protein>
    <submittedName>
        <fullName evidence="5">Uncharacterized protein</fullName>
    </submittedName>
</protein>